<accession>A0A846JPR4</accession>
<dbReference type="Proteomes" id="UP000473681">
    <property type="component" value="Unassembled WGS sequence"/>
</dbReference>
<reference evidence="1 2" key="1">
    <citation type="submission" date="2019-04" db="EMBL/GenBank/DDBJ databases">
        <title>Genome sequencing of Clostridium botulinum Groups I-IV and Clostridium butyricum.</title>
        <authorList>
            <person name="Brunt J."/>
            <person name="Van Vliet A.H.M."/>
            <person name="Stringer S.C."/>
            <person name="Carter A.T."/>
            <person name="Peck M.W."/>
        </authorList>
    </citation>
    <scope>NUCLEOTIDE SEQUENCE [LARGE SCALE GENOMIC DNA]</scope>
    <source>
        <strain evidence="1 2">CB-K-33E</strain>
    </source>
</reference>
<evidence type="ECO:0000313" key="2">
    <source>
        <dbReference type="Proteomes" id="UP000473681"/>
    </source>
</evidence>
<evidence type="ECO:0000313" key="1">
    <source>
        <dbReference type="EMBL" id="NFN35084.1"/>
    </source>
</evidence>
<sequence length="62" mass="7313">MDAKCCKCNLYWNISIKAQVPMNGYICPKCRAKETKEKQKAKELRKGRITSVLLKNRKRFHI</sequence>
<organism evidence="1 2">
    <name type="scientific">Clostridium botulinum</name>
    <dbReference type="NCBI Taxonomy" id="1491"/>
    <lineage>
        <taxon>Bacteria</taxon>
        <taxon>Bacillati</taxon>
        <taxon>Bacillota</taxon>
        <taxon>Clostridia</taxon>
        <taxon>Eubacteriales</taxon>
        <taxon>Clostridiaceae</taxon>
        <taxon>Clostridium</taxon>
    </lineage>
</organism>
<dbReference type="EMBL" id="SWVK01000009">
    <property type="protein sequence ID" value="NFN35084.1"/>
    <property type="molecule type" value="Genomic_DNA"/>
</dbReference>
<name>A0A846JPR4_CLOBO</name>
<gene>
    <name evidence="1" type="ORF">FDB51_08060</name>
</gene>
<protein>
    <submittedName>
        <fullName evidence="1">Uncharacterized protein</fullName>
    </submittedName>
</protein>
<dbReference type="OrthoDB" id="1937916at2"/>
<proteinExistence type="predicted"/>
<dbReference type="AlphaFoldDB" id="A0A846JPR4"/>
<dbReference type="RefSeq" id="WP_053342118.1">
    <property type="nucleotide sequence ID" value="NZ_LFPD01000008.1"/>
</dbReference>
<comment type="caution">
    <text evidence="1">The sequence shown here is derived from an EMBL/GenBank/DDBJ whole genome shotgun (WGS) entry which is preliminary data.</text>
</comment>